<feature type="binding site" evidence="12">
    <location>
        <position position="299"/>
    </location>
    <ligand>
        <name>Mg(2+)</name>
        <dbReference type="ChEBI" id="CHEBI:18420"/>
        <label>1</label>
    </ligand>
</feature>
<evidence type="ECO:0000256" key="12">
    <source>
        <dbReference type="PIRSR" id="PIRSR605502-1"/>
    </source>
</evidence>
<organism evidence="13 14">
    <name type="scientific">Periconia macrospinosa</name>
    <dbReference type="NCBI Taxonomy" id="97972"/>
    <lineage>
        <taxon>Eukaryota</taxon>
        <taxon>Fungi</taxon>
        <taxon>Dikarya</taxon>
        <taxon>Ascomycota</taxon>
        <taxon>Pezizomycotina</taxon>
        <taxon>Dothideomycetes</taxon>
        <taxon>Pleosporomycetidae</taxon>
        <taxon>Pleosporales</taxon>
        <taxon>Massarineae</taxon>
        <taxon>Periconiaceae</taxon>
        <taxon>Periconia</taxon>
    </lineage>
</organism>
<evidence type="ECO:0000256" key="3">
    <source>
        <dbReference type="ARBA" id="ARBA00022801"/>
    </source>
</evidence>
<feature type="binding site" evidence="12">
    <location>
        <position position="73"/>
    </location>
    <ligand>
        <name>Mg(2+)</name>
        <dbReference type="ChEBI" id="CHEBI:18420"/>
        <label>1</label>
    </ligand>
</feature>
<feature type="binding site" evidence="12">
    <location>
        <position position="71"/>
    </location>
    <ligand>
        <name>Mg(2+)</name>
        <dbReference type="ChEBI" id="CHEBI:18420"/>
        <label>1</label>
    </ligand>
</feature>
<comment type="catalytic activity">
    <reaction evidence="11">
        <text>alpha-NAD(+) + H2O = ADP-D-ribose + nicotinamide + H(+)</text>
        <dbReference type="Rhea" id="RHEA:68792"/>
        <dbReference type="ChEBI" id="CHEBI:15377"/>
        <dbReference type="ChEBI" id="CHEBI:15378"/>
        <dbReference type="ChEBI" id="CHEBI:17154"/>
        <dbReference type="ChEBI" id="CHEBI:57967"/>
        <dbReference type="ChEBI" id="CHEBI:77017"/>
    </reaction>
</comment>
<dbReference type="InterPro" id="IPR036705">
    <property type="entry name" value="Ribosyl_crysJ1_sf"/>
</dbReference>
<dbReference type="Proteomes" id="UP000244855">
    <property type="component" value="Unassembled WGS sequence"/>
</dbReference>
<reference evidence="13 14" key="1">
    <citation type="journal article" date="2018" name="Sci. Rep.">
        <title>Comparative genomics provides insights into the lifestyle and reveals functional heterogeneity of dark septate endophytic fungi.</title>
        <authorList>
            <person name="Knapp D.G."/>
            <person name="Nemeth J.B."/>
            <person name="Barry K."/>
            <person name="Hainaut M."/>
            <person name="Henrissat B."/>
            <person name="Johnson J."/>
            <person name="Kuo A."/>
            <person name="Lim J.H.P."/>
            <person name="Lipzen A."/>
            <person name="Nolan M."/>
            <person name="Ohm R.A."/>
            <person name="Tamas L."/>
            <person name="Grigoriev I.V."/>
            <person name="Spatafora J.W."/>
            <person name="Nagy L.G."/>
            <person name="Kovacs G.M."/>
        </authorList>
    </citation>
    <scope>NUCLEOTIDE SEQUENCE [LARGE SCALE GENOMIC DNA]</scope>
    <source>
        <strain evidence="13 14">DSE2036</strain>
    </source>
</reference>
<proteinExistence type="inferred from homology"/>
<feature type="binding site" evidence="12">
    <location>
        <position position="298"/>
    </location>
    <ligand>
        <name>Mg(2+)</name>
        <dbReference type="ChEBI" id="CHEBI:18420"/>
        <label>1</label>
    </ligand>
</feature>
<evidence type="ECO:0000256" key="6">
    <source>
        <dbReference type="ARBA" id="ARBA00042471"/>
    </source>
</evidence>
<dbReference type="GO" id="GO:0004649">
    <property type="term" value="F:poly(ADP-ribose) glycohydrolase activity"/>
    <property type="evidence" value="ECO:0007669"/>
    <property type="project" value="UniProtKB-EC"/>
</dbReference>
<evidence type="ECO:0000256" key="7">
    <source>
        <dbReference type="ARBA" id="ARBA00042722"/>
    </source>
</evidence>
<dbReference type="PANTHER" id="PTHR16222">
    <property type="entry name" value="ADP-RIBOSYLGLYCOHYDROLASE"/>
    <property type="match status" value="1"/>
</dbReference>
<keyword evidence="12" id="KW-0479">Metal-binding</keyword>
<comment type="cofactor">
    <cofactor evidence="12">
        <name>Mg(2+)</name>
        <dbReference type="ChEBI" id="CHEBI:18420"/>
    </cofactor>
    <text evidence="12">Binds 2 magnesium ions per subunit.</text>
</comment>
<evidence type="ECO:0000313" key="13">
    <source>
        <dbReference type="EMBL" id="PVH91877.1"/>
    </source>
</evidence>
<feature type="binding site" evidence="12">
    <location>
        <position position="296"/>
    </location>
    <ligand>
        <name>Mg(2+)</name>
        <dbReference type="ChEBI" id="CHEBI:18420"/>
        <label>1</label>
    </ligand>
</feature>
<evidence type="ECO:0000256" key="4">
    <source>
        <dbReference type="ARBA" id="ARBA00041057"/>
    </source>
</evidence>
<dbReference type="PANTHER" id="PTHR16222:SF24">
    <property type="entry name" value="ADP-RIBOSYLHYDROLASE ARH3"/>
    <property type="match status" value="1"/>
</dbReference>
<sequence length="342" mass="36453">MTDTFQSSTTASPLNPRVSKSLGALLGVHAGDSLGATVEFETHGRIQKQYPNGVRDIIGGGPFGWPAGHATDDTDLTRAVLLAYRDRAVAQQGSSTTINFDVVKSAADWSLKWYKGDWPDRTLGEGPVDIGGATEQGLSKYEDTRDPRYCGAGFGMAGNGSLMRCIPTALFAETREERIRDSKAISAFTHNDTRCSISCAVYNEIVAALVDGKSVLEAVECGQETAKELNSPMVEEAISTGYRMPISRYAATGPGDKLPGRTSGYVLQSLSVAIGALTDPRPLEEVLIDVVRLGGDTDTNGAIAGGLLGARDGIEAIPARWLDKLQFRSDFEEIATSLLSKS</sequence>
<accession>A0A2V1D1G0</accession>
<dbReference type="Gene3D" id="1.10.4080.10">
    <property type="entry name" value="ADP-ribosylation/Crystallin J1"/>
    <property type="match status" value="1"/>
</dbReference>
<gene>
    <name evidence="13" type="ORF">DM02DRAFT_311512</name>
</gene>
<feature type="binding site" evidence="12">
    <location>
        <position position="72"/>
    </location>
    <ligand>
        <name>Mg(2+)</name>
        <dbReference type="ChEBI" id="CHEBI:18420"/>
        <label>1</label>
    </ligand>
</feature>
<evidence type="ECO:0000313" key="14">
    <source>
        <dbReference type="Proteomes" id="UP000244855"/>
    </source>
</evidence>
<dbReference type="InterPro" id="IPR005502">
    <property type="entry name" value="Ribosyl_crysJ1"/>
</dbReference>
<evidence type="ECO:0000256" key="8">
    <source>
        <dbReference type="ARBA" id="ARBA00042850"/>
    </source>
</evidence>
<protein>
    <recommendedName>
        <fullName evidence="4">ADP-ribosylhydrolase ARH3</fullName>
        <ecNumber evidence="2">3.2.1.143</ecNumber>
    </recommendedName>
    <alternativeName>
        <fullName evidence="5">ADP-ribose glycohydrolase ARH3</fullName>
    </alternativeName>
    <alternativeName>
        <fullName evidence="6">ADP-ribosylhydrolase 3</fullName>
    </alternativeName>
    <alternativeName>
        <fullName evidence="9">O-acetyl-ADP-ribose deacetylase ARH3</fullName>
    </alternativeName>
    <alternativeName>
        <fullName evidence="10">Poly(ADP-ribose) glycohydrolase ARH3</fullName>
    </alternativeName>
    <alternativeName>
        <fullName evidence="8">[Protein ADP-ribosylarginine] hydrolase-like protein 2</fullName>
    </alternativeName>
    <alternativeName>
        <fullName evidence="7">[Protein ADP-ribosylserine] hydrolase</fullName>
    </alternativeName>
</protein>
<dbReference type="GO" id="GO:0046872">
    <property type="term" value="F:metal ion binding"/>
    <property type="evidence" value="ECO:0007669"/>
    <property type="project" value="UniProtKB-KW"/>
</dbReference>
<dbReference type="OrthoDB" id="2021138at2759"/>
<comment type="similarity">
    <text evidence="1">Belongs to the ADP-ribosylglycohydrolase family.</text>
</comment>
<evidence type="ECO:0000256" key="11">
    <source>
        <dbReference type="ARBA" id="ARBA00049015"/>
    </source>
</evidence>
<dbReference type="Pfam" id="PF03747">
    <property type="entry name" value="ADP_ribosyl_GH"/>
    <property type="match status" value="1"/>
</dbReference>
<dbReference type="SUPFAM" id="SSF101478">
    <property type="entry name" value="ADP-ribosylglycohydrolase"/>
    <property type="match status" value="1"/>
</dbReference>
<dbReference type="EC" id="3.2.1.143" evidence="2"/>
<dbReference type="EMBL" id="KZ805762">
    <property type="protein sequence ID" value="PVH91877.1"/>
    <property type="molecule type" value="Genomic_DNA"/>
</dbReference>
<evidence type="ECO:0000256" key="10">
    <source>
        <dbReference type="ARBA" id="ARBA00043193"/>
    </source>
</evidence>
<keyword evidence="12" id="KW-0460">Magnesium</keyword>
<evidence type="ECO:0000256" key="2">
    <source>
        <dbReference type="ARBA" id="ARBA00012255"/>
    </source>
</evidence>
<evidence type="ECO:0000256" key="1">
    <source>
        <dbReference type="ARBA" id="ARBA00010702"/>
    </source>
</evidence>
<evidence type="ECO:0000256" key="5">
    <source>
        <dbReference type="ARBA" id="ARBA00042398"/>
    </source>
</evidence>
<keyword evidence="14" id="KW-1185">Reference proteome</keyword>
<dbReference type="InterPro" id="IPR050792">
    <property type="entry name" value="ADP-ribosylglycohydrolase"/>
</dbReference>
<keyword evidence="3 13" id="KW-0378">Hydrolase</keyword>
<name>A0A2V1D1G0_9PLEO</name>
<dbReference type="AlphaFoldDB" id="A0A2V1D1G0"/>
<evidence type="ECO:0000256" key="9">
    <source>
        <dbReference type="ARBA" id="ARBA00043187"/>
    </source>
</evidence>